<evidence type="ECO:0000313" key="2">
    <source>
        <dbReference type="Proteomes" id="UP001164539"/>
    </source>
</evidence>
<organism evidence="1 2">
    <name type="scientific">Melia azedarach</name>
    <name type="common">Chinaberry tree</name>
    <dbReference type="NCBI Taxonomy" id="155640"/>
    <lineage>
        <taxon>Eukaryota</taxon>
        <taxon>Viridiplantae</taxon>
        <taxon>Streptophyta</taxon>
        <taxon>Embryophyta</taxon>
        <taxon>Tracheophyta</taxon>
        <taxon>Spermatophyta</taxon>
        <taxon>Magnoliopsida</taxon>
        <taxon>eudicotyledons</taxon>
        <taxon>Gunneridae</taxon>
        <taxon>Pentapetalae</taxon>
        <taxon>rosids</taxon>
        <taxon>malvids</taxon>
        <taxon>Sapindales</taxon>
        <taxon>Meliaceae</taxon>
        <taxon>Melia</taxon>
    </lineage>
</organism>
<protein>
    <submittedName>
        <fullName evidence="1">Uncharacterized protein</fullName>
    </submittedName>
</protein>
<dbReference type="Proteomes" id="UP001164539">
    <property type="component" value="Chromosome 3"/>
</dbReference>
<reference evidence="1 2" key="1">
    <citation type="journal article" date="2023" name="Science">
        <title>Complex scaffold remodeling in plant triterpene biosynthesis.</title>
        <authorList>
            <person name="De La Pena R."/>
            <person name="Hodgson H."/>
            <person name="Liu J.C."/>
            <person name="Stephenson M.J."/>
            <person name="Martin A.C."/>
            <person name="Owen C."/>
            <person name="Harkess A."/>
            <person name="Leebens-Mack J."/>
            <person name="Jimenez L.E."/>
            <person name="Osbourn A."/>
            <person name="Sattely E.S."/>
        </authorList>
    </citation>
    <scope>NUCLEOTIDE SEQUENCE [LARGE SCALE GENOMIC DNA]</scope>
    <source>
        <strain evidence="2">cv. JPN11</strain>
        <tissue evidence="1">Leaf</tissue>
    </source>
</reference>
<accession>A0ACC1YH68</accession>
<comment type="caution">
    <text evidence="1">The sequence shown here is derived from an EMBL/GenBank/DDBJ whole genome shotgun (WGS) entry which is preliminary data.</text>
</comment>
<keyword evidence="2" id="KW-1185">Reference proteome</keyword>
<evidence type="ECO:0000313" key="1">
    <source>
        <dbReference type="EMBL" id="KAJ4722757.1"/>
    </source>
</evidence>
<name>A0ACC1YH68_MELAZ</name>
<gene>
    <name evidence="1" type="ORF">OWV82_006204</name>
</gene>
<sequence>MLHLLTVSVYGPYFPTQHKLCFLKTSSMYLIFAGLYKERDFERRLQQVLSSRQKDGKRMPSFVEWKEESGEIQSWAEFG</sequence>
<proteinExistence type="predicted"/>
<dbReference type="EMBL" id="CM051396">
    <property type="protein sequence ID" value="KAJ4722757.1"/>
    <property type="molecule type" value="Genomic_DNA"/>
</dbReference>